<keyword evidence="4" id="KW-1185">Reference proteome</keyword>
<keyword evidence="2" id="KW-0472">Membrane</keyword>
<accession>A0A4R7SQ09</accession>
<proteinExistence type="predicted"/>
<name>A0A4R7SQ09_9BACT</name>
<keyword evidence="2" id="KW-0812">Transmembrane</keyword>
<protein>
    <submittedName>
        <fullName evidence="3">Arginine N-succinyltransferase</fullName>
    </submittedName>
</protein>
<keyword evidence="2" id="KW-1133">Transmembrane helix</keyword>
<dbReference type="OrthoDB" id="597750at2"/>
<feature type="region of interest" description="Disordered" evidence="1">
    <location>
        <begin position="1"/>
        <end position="22"/>
    </location>
</feature>
<reference evidence="3 4" key="1">
    <citation type="submission" date="2019-03" db="EMBL/GenBank/DDBJ databases">
        <title>Genomic Encyclopedia of Archaeal and Bacterial Type Strains, Phase II (KMG-II): from individual species to whole genera.</title>
        <authorList>
            <person name="Goeker M."/>
        </authorList>
    </citation>
    <scope>NUCLEOTIDE SEQUENCE [LARGE SCALE GENOMIC DNA]</scope>
    <source>
        <strain evidence="3 4">ATCC 25309</strain>
    </source>
</reference>
<comment type="caution">
    <text evidence="3">The sequence shown here is derived from an EMBL/GenBank/DDBJ whole genome shotgun (WGS) entry which is preliminary data.</text>
</comment>
<evidence type="ECO:0000313" key="3">
    <source>
        <dbReference type="EMBL" id="TDU81320.1"/>
    </source>
</evidence>
<organism evidence="3 4">
    <name type="scientific">Prosthecobacter fusiformis</name>
    <dbReference type="NCBI Taxonomy" id="48464"/>
    <lineage>
        <taxon>Bacteria</taxon>
        <taxon>Pseudomonadati</taxon>
        <taxon>Verrucomicrobiota</taxon>
        <taxon>Verrucomicrobiia</taxon>
        <taxon>Verrucomicrobiales</taxon>
        <taxon>Verrucomicrobiaceae</taxon>
        <taxon>Prosthecobacter</taxon>
    </lineage>
</organism>
<dbReference type="EMBL" id="SOCA01000001">
    <property type="protein sequence ID" value="TDU81320.1"/>
    <property type="molecule type" value="Genomic_DNA"/>
</dbReference>
<gene>
    <name evidence="3" type="ORF">EI77_00624</name>
</gene>
<dbReference type="GO" id="GO:0016740">
    <property type="term" value="F:transferase activity"/>
    <property type="evidence" value="ECO:0007669"/>
    <property type="project" value="UniProtKB-KW"/>
</dbReference>
<keyword evidence="3" id="KW-0808">Transferase</keyword>
<evidence type="ECO:0000256" key="2">
    <source>
        <dbReference type="SAM" id="Phobius"/>
    </source>
</evidence>
<dbReference type="RefSeq" id="WP_133793280.1">
    <property type="nucleotide sequence ID" value="NZ_SOCA01000001.1"/>
</dbReference>
<evidence type="ECO:0000313" key="4">
    <source>
        <dbReference type="Proteomes" id="UP000295662"/>
    </source>
</evidence>
<evidence type="ECO:0000256" key="1">
    <source>
        <dbReference type="SAM" id="MobiDB-lite"/>
    </source>
</evidence>
<feature type="compositionally biased region" description="Pro residues" evidence="1">
    <location>
        <begin position="1"/>
        <end position="18"/>
    </location>
</feature>
<sequence>METPPHIPASPPSLPPAQAPLRQGPSGKKIILTILGVFVLGCGIAAATTAWWVKRNIYASPIQPVSLSQSEHQALEAKIHVLETSAAPSGLPDVSPGEQERTLVITAKEINAYLASQELGETIQVDLGHDSISATVLAPVPADAGLPLISGTTLRLSLSLTARMDEAKKVALIVRDVRMGGLPMPNAWLGDIKGVNLADENLSNDPALQRFFAGIESLQITPDGLRVVLAE</sequence>
<dbReference type="Proteomes" id="UP000295662">
    <property type="component" value="Unassembled WGS sequence"/>
</dbReference>
<feature type="transmembrane region" description="Helical" evidence="2">
    <location>
        <begin position="30"/>
        <end position="53"/>
    </location>
</feature>
<dbReference type="AlphaFoldDB" id="A0A4R7SQ09"/>